<dbReference type="NCBIfam" id="TIGR02937">
    <property type="entry name" value="sigma70-ECF"/>
    <property type="match status" value="1"/>
</dbReference>
<keyword evidence="2" id="KW-0805">Transcription regulation</keyword>
<dbReference type="InterPro" id="IPR013249">
    <property type="entry name" value="RNA_pol_sigma70_r4_t2"/>
</dbReference>
<dbReference type="EMBL" id="LCRM01000021">
    <property type="protein sequence ID" value="KKW36590.1"/>
    <property type="molecule type" value="Genomic_DNA"/>
</dbReference>
<gene>
    <name evidence="8" type="ORF">UY81_C0021G0013</name>
</gene>
<dbReference type="InterPro" id="IPR013325">
    <property type="entry name" value="RNA_pol_sigma_r2"/>
</dbReference>
<evidence type="ECO:0000256" key="4">
    <source>
        <dbReference type="ARBA" id="ARBA00023125"/>
    </source>
</evidence>
<dbReference type="InterPro" id="IPR039425">
    <property type="entry name" value="RNA_pol_sigma-70-like"/>
</dbReference>
<dbReference type="InterPro" id="IPR014284">
    <property type="entry name" value="RNA_pol_sigma-70_dom"/>
</dbReference>
<evidence type="ECO:0000313" key="8">
    <source>
        <dbReference type="EMBL" id="KKW36590.1"/>
    </source>
</evidence>
<reference evidence="8 9" key="1">
    <citation type="journal article" date="2015" name="Nature">
        <title>rRNA introns, odd ribosomes, and small enigmatic genomes across a large radiation of phyla.</title>
        <authorList>
            <person name="Brown C.T."/>
            <person name="Hug L.A."/>
            <person name="Thomas B.C."/>
            <person name="Sharon I."/>
            <person name="Castelle C.J."/>
            <person name="Singh A."/>
            <person name="Wilkins M.J."/>
            <person name="Williams K.H."/>
            <person name="Banfield J.F."/>
        </authorList>
    </citation>
    <scope>NUCLEOTIDE SEQUENCE [LARGE SCALE GENOMIC DNA]</scope>
</reference>
<dbReference type="CDD" id="cd06171">
    <property type="entry name" value="Sigma70_r4"/>
    <property type="match status" value="1"/>
</dbReference>
<dbReference type="GO" id="GO:0006352">
    <property type="term" value="P:DNA-templated transcription initiation"/>
    <property type="evidence" value="ECO:0007669"/>
    <property type="project" value="InterPro"/>
</dbReference>
<evidence type="ECO:0000259" key="6">
    <source>
        <dbReference type="Pfam" id="PF04542"/>
    </source>
</evidence>
<name>A0A0G1Y0C1_9BACT</name>
<organism evidence="8 9">
    <name type="scientific">Candidatus Giovannonibacteria bacterium GW2011_GWA2_53_7</name>
    <dbReference type="NCBI Taxonomy" id="1618650"/>
    <lineage>
        <taxon>Bacteria</taxon>
        <taxon>Candidatus Giovannoniibacteriota</taxon>
    </lineage>
</organism>
<dbReference type="GO" id="GO:0016987">
    <property type="term" value="F:sigma factor activity"/>
    <property type="evidence" value="ECO:0007669"/>
    <property type="project" value="UniProtKB-KW"/>
</dbReference>
<dbReference type="GO" id="GO:0003677">
    <property type="term" value="F:DNA binding"/>
    <property type="evidence" value="ECO:0007669"/>
    <property type="project" value="UniProtKB-KW"/>
</dbReference>
<dbReference type="Proteomes" id="UP000034290">
    <property type="component" value="Unassembled WGS sequence"/>
</dbReference>
<evidence type="ECO:0000256" key="5">
    <source>
        <dbReference type="ARBA" id="ARBA00023163"/>
    </source>
</evidence>
<keyword evidence="5" id="KW-0804">Transcription</keyword>
<feature type="domain" description="RNA polymerase sigma factor 70 region 4 type 2" evidence="7">
    <location>
        <begin position="123"/>
        <end position="171"/>
    </location>
</feature>
<sequence>MIPGKPTRSEQWKLELEREFLAAYDEHADALFRHCLLRVRDREAAKDVVQEAFSRTWLYLSEGKDIEYMRAFLYRVANNLIVDASRKKKSSSLDAMMENDGFEVADESLTHPDIIPQTREVVEHLKSLDDIYRVAITKRFFEEKSPKEIAVELGVSENVVSVRIHRGIERLGRLMKRKPLQAA</sequence>
<feature type="domain" description="RNA polymerase sigma-70 region 2" evidence="6">
    <location>
        <begin position="24"/>
        <end position="89"/>
    </location>
</feature>
<comment type="caution">
    <text evidence="8">The sequence shown here is derived from an EMBL/GenBank/DDBJ whole genome shotgun (WGS) entry which is preliminary data.</text>
</comment>
<dbReference type="SUPFAM" id="SSF88659">
    <property type="entry name" value="Sigma3 and sigma4 domains of RNA polymerase sigma factors"/>
    <property type="match status" value="1"/>
</dbReference>
<dbReference type="Gene3D" id="1.10.1740.10">
    <property type="match status" value="1"/>
</dbReference>
<dbReference type="InterPro" id="IPR013324">
    <property type="entry name" value="RNA_pol_sigma_r3/r4-like"/>
</dbReference>
<dbReference type="InterPro" id="IPR007627">
    <property type="entry name" value="RNA_pol_sigma70_r2"/>
</dbReference>
<evidence type="ECO:0000256" key="1">
    <source>
        <dbReference type="ARBA" id="ARBA00010641"/>
    </source>
</evidence>
<evidence type="ECO:0000256" key="2">
    <source>
        <dbReference type="ARBA" id="ARBA00023015"/>
    </source>
</evidence>
<dbReference type="Pfam" id="PF08281">
    <property type="entry name" value="Sigma70_r4_2"/>
    <property type="match status" value="1"/>
</dbReference>
<dbReference type="PANTHER" id="PTHR43133">
    <property type="entry name" value="RNA POLYMERASE ECF-TYPE SIGMA FACTO"/>
    <property type="match status" value="1"/>
</dbReference>
<keyword evidence="3" id="KW-0731">Sigma factor</keyword>
<dbReference type="InterPro" id="IPR036388">
    <property type="entry name" value="WH-like_DNA-bd_sf"/>
</dbReference>
<dbReference type="Pfam" id="PF04542">
    <property type="entry name" value="Sigma70_r2"/>
    <property type="match status" value="1"/>
</dbReference>
<dbReference type="PANTHER" id="PTHR43133:SF52">
    <property type="entry name" value="ECF RNA POLYMERASE SIGMA FACTOR SIGL"/>
    <property type="match status" value="1"/>
</dbReference>
<accession>A0A0G1Y0C1</accession>
<proteinExistence type="inferred from homology"/>
<dbReference type="Gene3D" id="1.10.10.10">
    <property type="entry name" value="Winged helix-like DNA-binding domain superfamily/Winged helix DNA-binding domain"/>
    <property type="match status" value="1"/>
</dbReference>
<dbReference type="SUPFAM" id="SSF88946">
    <property type="entry name" value="Sigma2 domain of RNA polymerase sigma factors"/>
    <property type="match status" value="1"/>
</dbReference>
<keyword evidence="4" id="KW-0238">DNA-binding</keyword>
<comment type="similarity">
    <text evidence="1">Belongs to the sigma-70 factor family. ECF subfamily.</text>
</comment>
<dbReference type="AlphaFoldDB" id="A0A0G1Y0C1"/>
<protein>
    <submittedName>
        <fullName evidence="8">RNA polymerase sigma factor</fullName>
    </submittedName>
</protein>
<evidence type="ECO:0000259" key="7">
    <source>
        <dbReference type="Pfam" id="PF08281"/>
    </source>
</evidence>
<evidence type="ECO:0000256" key="3">
    <source>
        <dbReference type="ARBA" id="ARBA00023082"/>
    </source>
</evidence>
<evidence type="ECO:0000313" key="9">
    <source>
        <dbReference type="Proteomes" id="UP000034290"/>
    </source>
</evidence>